<proteinExistence type="predicted"/>
<feature type="domain" description="Ras-GAP" evidence="2">
    <location>
        <begin position="1"/>
        <end position="187"/>
    </location>
</feature>
<gene>
    <name evidence="3" type="ORF">NAES01612_LOCUS21448</name>
</gene>
<dbReference type="EMBL" id="HBKR01032702">
    <property type="protein sequence ID" value="CAE2329322.1"/>
    <property type="molecule type" value="Transcribed_RNA"/>
</dbReference>
<dbReference type="SUPFAM" id="SSF48350">
    <property type="entry name" value="GTPase activation domain, GAP"/>
    <property type="match status" value="1"/>
</dbReference>
<organism evidence="3">
    <name type="scientific">Paramoeba aestuarina</name>
    <dbReference type="NCBI Taxonomy" id="180227"/>
    <lineage>
        <taxon>Eukaryota</taxon>
        <taxon>Amoebozoa</taxon>
        <taxon>Discosea</taxon>
        <taxon>Flabellinia</taxon>
        <taxon>Dactylopodida</taxon>
        <taxon>Paramoebidae</taxon>
        <taxon>Paramoeba</taxon>
    </lineage>
</organism>
<dbReference type="InterPro" id="IPR039360">
    <property type="entry name" value="Ras_GTPase"/>
</dbReference>
<name>A0A7S4PAT3_9EUKA</name>
<dbReference type="SMART" id="SM00323">
    <property type="entry name" value="RasGAP"/>
    <property type="match status" value="1"/>
</dbReference>
<dbReference type="PROSITE" id="PS50018">
    <property type="entry name" value="RAS_GTPASE_ACTIV_2"/>
    <property type="match status" value="1"/>
</dbReference>
<dbReference type="Gene3D" id="1.10.506.10">
    <property type="entry name" value="GTPase Activation - p120gap, domain 1"/>
    <property type="match status" value="2"/>
</dbReference>
<protein>
    <recommendedName>
        <fullName evidence="2">Ras-GAP domain-containing protein</fullName>
    </recommendedName>
</protein>
<sequence>MAQLMRQNNCFVPGLLSLVQLEINATLTGTTLFRENNICTYMLTLYTKTLAAQTGFLKKVIYPPVLEICNSNKNFDFSGRGKESPEQIQENLQNVLTYVEKIFENILASFDVMPIEFFWISHVLQTSVLKKFPECKHSVVGSFLFLRLLCPLVVTPPPDFEGLPNPIPPKAKKGLVLVSKILQNMSNGTFLRESNTDLVNDWLKKNKKKLEDFFDTLGSLSPDRPEAPSPPVGLSPSTVTTNFDDALHIHSFLHSHLVQVDEAIRNQLPCGNNDLKELASLLVKLPSGIEPFLEGSKEKTPPKKK</sequence>
<dbReference type="GO" id="GO:0005096">
    <property type="term" value="F:GTPase activator activity"/>
    <property type="evidence" value="ECO:0007669"/>
    <property type="project" value="UniProtKB-KW"/>
</dbReference>
<evidence type="ECO:0000256" key="1">
    <source>
        <dbReference type="ARBA" id="ARBA00022468"/>
    </source>
</evidence>
<dbReference type="PANTHER" id="PTHR10194">
    <property type="entry name" value="RAS GTPASE-ACTIVATING PROTEINS"/>
    <property type="match status" value="1"/>
</dbReference>
<dbReference type="InterPro" id="IPR001936">
    <property type="entry name" value="RasGAP_dom"/>
</dbReference>
<evidence type="ECO:0000259" key="2">
    <source>
        <dbReference type="PROSITE" id="PS50018"/>
    </source>
</evidence>
<reference evidence="3" key="1">
    <citation type="submission" date="2021-01" db="EMBL/GenBank/DDBJ databases">
        <authorList>
            <person name="Corre E."/>
            <person name="Pelletier E."/>
            <person name="Niang G."/>
            <person name="Scheremetjew M."/>
            <person name="Finn R."/>
            <person name="Kale V."/>
            <person name="Holt S."/>
            <person name="Cochrane G."/>
            <person name="Meng A."/>
            <person name="Brown T."/>
            <person name="Cohen L."/>
        </authorList>
    </citation>
    <scope>NUCLEOTIDE SEQUENCE</scope>
    <source>
        <strain evidence="3">SoJaBio B1-5/56/2</strain>
    </source>
</reference>
<dbReference type="Pfam" id="PF00616">
    <property type="entry name" value="RasGAP"/>
    <property type="match status" value="1"/>
</dbReference>
<keyword evidence="1" id="KW-0343">GTPase activation</keyword>
<dbReference type="InterPro" id="IPR008936">
    <property type="entry name" value="Rho_GTPase_activation_prot"/>
</dbReference>
<dbReference type="AlphaFoldDB" id="A0A7S4PAT3"/>
<evidence type="ECO:0000313" key="3">
    <source>
        <dbReference type="EMBL" id="CAE2329322.1"/>
    </source>
</evidence>
<accession>A0A7S4PAT3</accession>